<dbReference type="OrthoDB" id="411372at2759"/>
<evidence type="ECO:0000256" key="1">
    <source>
        <dbReference type="SAM" id="MobiDB-lite"/>
    </source>
</evidence>
<feature type="region of interest" description="Disordered" evidence="1">
    <location>
        <begin position="79"/>
        <end position="109"/>
    </location>
</feature>
<proteinExistence type="predicted"/>
<feature type="region of interest" description="Disordered" evidence="1">
    <location>
        <begin position="267"/>
        <end position="289"/>
    </location>
</feature>
<feature type="region of interest" description="Disordered" evidence="1">
    <location>
        <begin position="1"/>
        <end position="48"/>
    </location>
</feature>
<dbReference type="AlphaFoldDB" id="A0A8H7ELK5"/>
<comment type="caution">
    <text evidence="2">The sequence shown here is derived from an EMBL/GenBank/DDBJ whole genome shotgun (WGS) entry which is preliminary data.</text>
</comment>
<keyword evidence="3" id="KW-1185">Reference proteome</keyword>
<dbReference type="EMBL" id="JABAYA010000174">
    <property type="protein sequence ID" value="KAF7722845.1"/>
    <property type="molecule type" value="Genomic_DNA"/>
</dbReference>
<organism evidence="2 3">
    <name type="scientific">Apophysomyces ossiformis</name>
    <dbReference type="NCBI Taxonomy" id="679940"/>
    <lineage>
        <taxon>Eukaryota</taxon>
        <taxon>Fungi</taxon>
        <taxon>Fungi incertae sedis</taxon>
        <taxon>Mucoromycota</taxon>
        <taxon>Mucoromycotina</taxon>
        <taxon>Mucoromycetes</taxon>
        <taxon>Mucorales</taxon>
        <taxon>Mucorineae</taxon>
        <taxon>Mucoraceae</taxon>
        <taxon>Apophysomyces</taxon>
    </lineage>
</organism>
<protein>
    <submittedName>
        <fullName evidence="2">Uncharacterized protein</fullName>
    </submittedName>
</protein>
<feature type="compositionally biased region" description="Basic and acidic residues" evidence="1">
    <location>
        <begin position="214"/>
        <end position="223"/>
    </location>
</feature>
<reference evidence="2" key="1">
    <citation type="submission" date="2020-01" db="EMBL/GenBank/DDBJ databases">
        <title>Genome Sequencing of Three Apophysomyces-Like Fungal Strains Confirms a Novel Fungal Genus in the Mucoromycota with divergent Burkholderia-like Endosymbiotic Bacteria.</title>
        <authorList>
            <person name="Stajich J.E."/>
            <person name="Macias A.M."/>
            <person name="Carter-House D."/>
            <person name="Lovett B."/>
            <person name="Kasson L.R."/>
            <person name="Berry K."/>
            <person name="Grigoriev I."/>
            <person name="Chang Y."/>
            <person name="Spatafora J."/>
            <person name="Kasson M.T."/>
        </authorList>
    </citation>
    <scope>NUCLEOTIDE SEQUENCE</scope>
    <source>
        <strain evidence="2">NRRL A-21654</strain>
    </source>
</reference>
<accession>A0A8H7ELK5</accession>
<name>A0A8H7ELK5_9FUNG</name>
<evidence type="ECO:0000313" key="3">
    <source>
        <dbReference type="Proteomes" id="UP000605846"/>
    </source>
</evidence>
<feature type="compositionally biased region" description="Basic and acidic residues" evidence="1">
    <location>
        <begin position="374"/>
        <end position="384"/>
    </location>
</feature>
<feature type="compositionally biased region" description="Low complexity" evidence="1">
    <location>
        <begin position="268"/>
        <end position="289"/>
    </location>
</feature>
<dbReference type="Proteomes" id="UP000605846">
    <property type="component" value="Unassembled WGS sequence"/>
</dbReference>
<evidence type="ECO:0000313" key="2">
    <source>
        <dbReference type="EMBL" id="KAF7722845.1"/>
    </source>
</evidence>
<sequence>MSPYSADGRKLLMNRSVGAGGSSTQQQQQHLTAGNGRVGRFSGSPHALDLSGSGAGGLYASARGWLEPELSSSVDRSLRDPFATSAPSQPSSFPVFEDQRRSKQQSHANLFSMDPLISGLRTASPRECDLSSSPYRPFFSHSASNSVLSSSLRGSQALHSIPESSSRYLDVPQSIYYSNGDIFDEDILDDDDENINDAMLPSSLNELLTPTELQQRRSREQRQHQQNQQQQASFRSYHASYSPGDRMIERSTSESLLGYRPSLIIDGQSPFDSLSQQQQPQQHSQQARSLQVPFYYKTNFYTDMDEGDLDQSKSNAINIPGGGNSGKTQQKATNIQDLEIRTDPFTQFSNHNHHNHHQTDDEGPFYMEDTDPREDDHKTMEDPHLTPFAFPSLISLPKSS</sequence>
<feature type="region of interest" description="Disordered" evidence="1">
    <location>
        <begin position="212"/>
        <end position="245"/>
    </location>
</feature>
<gene>
    <name evidence="2" type="ORF">EC973_002647</name>
</gene>
<feature type="region of interest" description="Disordered" evidence="1">
    <location>
        <begin position="306"/>
        <end position="329"/>
    </location>
</feature>
<feature type="region of interest" description="Disordered" evidence="1">
    <location>
        <begin position="348"/>
        <end position="400"/>
    </location>
</feature>